<evidence type="ECO:0000259" key="2">
    <source>
        <dbReference type="Pfam" id="PF01408"/>
    </source>
</evidence>
<dbReference type="InterPro" id="IPR050463">
    <property type="entry name" value="Gfo/Idh/MocA_oxidrdct_glycsds"/>
</dbReference>
<dbReference type="Pfam" id="PF01408">
    <property type="entry name" value="GFO_IDH_MocA"/>
    <property type="match status" value="1"/>
</dbReference>
<evidence type="ECO:0000313" key="4">
    <source>
        <dbReference type="Proteomes" id="UP000818266"/>
    </source>
</evidence>
<reference evidence="3 4" key="2">
    <citation type="submission" date="2020-03" db="EMBL/GenBank/DDBJ databases">
        <title>Chryseoglobus sp. isolated from a deep-sea seamount.</title>
        <authorList>
            <person name="Zhang D.-C."/>
        </authorList>
    </citation>
    <scope>NUCLEOTIDE SEQUENCE [LARGE SCALE GENOMIC DNA]</scope>
    <source>
        <strain evidence="3 4">KN1116</strain>
    </source>
</reference>
<dbReference type="AlphaFoldDB" id="A0A9E5JTU3"/>
<dbReference type="InterPro" id="IPR036291">
    <property type="entry name" value="NAD(P)-bd_dom_sf"/>
</dbReference>
<comment type="caution">
    <text evidence="3">The sequence shown here is derived from an EMBL/GenBank/DDBJ whole genome shotgun (WGS) entry which is preliminary data.</text>
</comment>
<dbReference type="Gene3D" id="3.30.360.10">
    <property type="entry name" value="Dihydrodipicolinate Reductase, domain 2"/>
    <property type="match status" value="1"/>
</dbReference>
<evidence type="ECO:0000256" key="1">
    <source>
        <dbReference type="ARBA" id="ARBA00023002"/>
    </source>
</evidence>
<dbReference type="SUPFAM" id="SSF51735">
    <property type="entry name" value="NAD(P)-binding Rossmann-fold domains"/>
    <property type="match status" value="1"/>
</dbReference>
<dbReference type="InterPro" id="IPR000683">
    <property type="entry name" value="Gfo/Idh/MocA-like_OxRdtase_N"/>
</dbReference>
<dbReference type="PANTHER" id="PTHR43818">
    <property type="entry name" value="BCDNA.GH03377"/>
    <property type="match status" value="1"/>
</dbReference>
<dbReference type="GO" id="GO:0016491">
    <property type="term" value="F:oxidoreductase activity"/>
    <property type="evidence" value="ECO:0007669"/>
    <property type="project" value="UniProtKB-KW"/>
</dbReference>
<dbReference type="EMBL" id="VIKT02000004">
    <property type="protein sequence ID" value="NHF62338.1"/>
    <property type="molecule type" value="Genomic_DNA"/>
</dbReference>
<gene>
    <name evidence="3" type="ORF">FK219_003620</name>
</gene>
<dbReference type="Proteomes" id="UP000818266">
    <property type="component" value="Unassembled WGS sequence"/>
</dbReference>
<dbReference type="Gene3D" id="3.40.50.720">
    <property type="entry name" value="NAD(P)-binding Rossmann-like Domain"/>
    <property type="match status" value="1"/>
</dbReference>
<dbReference type="PANTHER" id="PTHR43818:SF11">
    <property type="entry name" value="BCDNA.GH03377"/>
    <property type="match status" value="1"/>
</dbReference>
<dbReference type="RefSeq" id="WP_165638036.1">
    <property type="nucleotide sequence ID" value="NZ_VIKT02000004.1"/>
</dbReference>
<evidence type="ECO:0000313" key="3">
    <source>
        <dbReference type="EMBL" id="NHF62338.1"/>
    </source>
</evidence>
<protein>
    <submittedName>
        <fullName evidence="3">Gfo/Idh/MocA family oxidoreductase</fullName>
    </submittedName>
</protein>
<dbReference type="GO" id="GO:0000166">
    <property type="term" value="F:nucleotide binding"/>
    <property type="evidence" value="ECO:0007669"/>
    <property type="project" value="InterPro"/>
</dbReference>
<reference evidence="3 4" key="1">
    <citation type="submission" date="2019-06" db="EMBL/GenBank/DDBJ databases">
        <authorList>
            <person name="De-Chao Zhang Q."/>
        </authorList>
    </citation>
    <scope>NUCLEOTIDE SEQUENCE [LARGE SCALE GENOMIC DNA]</scope>
    <source>
        <strain evidence="3 4">KN1116</strain>
    </source>
</reference>
<keyword evidence="4" id="KW-1185">Reference proteome</keyword>
<feature type="domain" description="Gfo/Idh/MocA-like oxidoreductase N-terminal" evidence="2">
    <location>
        <begin position="25"/>
        <end position="128"/>
    </location>
</feature>
<sequence length="358" mass="39077">MNNVPQYRVAGVAFDHMHIGDQLRVAQLHPQAEVTGVFDTDKARMDAVCDDLGIATELRHLDLQQMLASARPDIVFVCSPTDQHLEYVRLLAPLEVTIILEKPLSTSHADGLAMHDAIAGTGSEVYVNWPLEWYPAHRMTAKVIAEGLIGDVTEVHYYDGNRGPLGHAHGKKTLALGATPEEKNGNWWYDPASGGATYDYLGYGTTLGTWFRDDELPSRVTAMSFVPDGLFVDEQSVTIAEFASGLSTYRTRWGTFTDPWTTQPQPFCGFVVVGTGGTIVSRDFATTLSVQTHERPDVHEIDVDESTETTKNALSYLLHCRETGVAPSGPCTLETALKGQLIVDAARASMAAGKVVEL</sequence>
<accession>A0A9E5JTU3</accession>
<keyword evidence="1" id="KW-0560">Oxidoreductase</keyword>
<dbReference type="SUPFAM" id="SSF55347">
    <property type="entry name" value="Glyceraldehyde-3-phosphate dehydrogenase-like, C-terminal domain"/>
    <property type="match status" value="1"/>
</dbReference>
<name>A0A9E5JTU3_9MICO</name>
<proteinExistence type="predicted"/>
<organism evidence="3 4">
    <name type="scientific">Microcella pacifica</name>
    <dbReference type="NCBI Taxonomy" id="2591847"/>
    <lineage>
        <taxon>Bacteria</taxon>
        <taxon>Bacillati</taxon>
        <taxon>Actinomycetota</taxon>
        <taxon>Actinomycetes</taxon>
        <taxon>Micrococcales</taxon>
        <taxon>Microbacteriaceae</taxon>
        <taxon>Microcella</taxon>
    </lineage>
</organism>